<sequence length="68" mass="7416">MADPRIEDIVAMLDQFIMDGGGHMNIQVEEDGSIKQEIRTNSTDCAAGDLACRIPNLEDGVIDPLEEV</sequence>
<reference evidence="1" key="2">
    <citation type="journal article" date="2021" name="PeerJ">
        <title>Extensive microbial diversity within the chicken gut microbiome revealed by metagenomics and culture.</title>
        <authorList>
            <person name="Gilroy R."/>
            <person name="Ravi A."/>
            <person name="Getino M."/>
            <person name="Pursley I."/>
            <person name="Horton D.L."/>
            <person name="Alikhan N.F."/>
            <person name="Baker D."/>
            <person name="Gharbi K."/>
            <person name="Hall N."/>
            <person name="Watson M."/>
            <person name="Adriaenssens E.M."/>
            <person name="Foster-Nyarko E."/>
            <person name="Jarju S."/>
            <person name="Secka A."/>
            <person name="Antonio M."/>
            <person name="Oren A."/>
            <person name="Chaudhuri R.R."/>
            <person name="La Ragione R."/>
            <person name="Hildebrand F."/>
            <person name="Pallen M.J."/>
        </authorList>
    </citation>
    <scope>NUCLEOTIDE SEQUENCE</scope>
    <source>
        <strain evidence="1">ChiW13-3771</strain>
    </source>
</reference>
<name>A0A9D1JCE0_9FIRM</name>
<dbReference type="EMBL" id="DVHN01000045">
    <property type="protein sequence ID" value="HIR88063.1"/>
    <property type="molecule type" value="Genomic_DNA"/>
</dbReference>
<proteinExistence type="predicted"/>
<organism evidence="1 2">
    <name type="scientific">Candidatus Fimimorpha faecalis</name>
    <dbReference type="NCBI Taxonomy" id="2840824"/>
    <lineage>
        <taxon>Bacteria</taxon>
        <taxon>Bacillati</taxon>
        <taxon>Bacillota</taxon>
        <taxon>Clostridia</taxon>
        <taxon>Eubacteriales</taxon>
        <taxon>Candidatus Fimimorpha</taxon>
    </lineage>
</organism>
<comment type="caution">
    <text evidence="1">The sequence shown here is derived from an EMBL/GenBank/DDBJ whole genome shotgun (WGS) entry which is preliminary data.</text>
</comment>
<accession>A0A9D1JCE0</accession>
<evidence type="ECO:0000313" key="1">
    <source>
        <dbReference type="EMBL" id="HIR88063.1"/>
    </source>
</evidence>
<evidence type="ECO:0000313" key="2">
    <source>
        <dbReference type="Proteomes" id="UP000824201"/>
    </source>
</evidence>
<reference evidence="1" key="1">
    <citation type="submission" date="2020-10" db="EMBL/GenBank/DDBJ databases">
        <authorList>
            <person name="Gilroy R."/>
        </authorList>
    </citation>
    <scope>NUCLEOTIDE SEQUENCE</scope>
    <source>
        <strain evidence="1">ChiW13-3771</strain>
    </source>
</reference>
<protein>
    <submittedName>
        <fullName evidence="1">Uncharacterized protein</fullName>
    </submittedName>
</protein>
<dbReference type="AlphaFoldDB" id="A0A9D1JCE0"/>
<gene>
    <name evidence="1" type="ORF">IAC96_03850</name>
</gene>
<dbReference type="Proteomes" id="UP000824201">
    <property type="component" value="Unassembled WGS sequence"/>
</dbReference>